<dbReference type="Pfam" id="PF09586">
    <property type="entry name" value="YfhO"/>
    <property type="match status" value="1"/>
</dbReference>
<name>A0A845QKP1_9FIRM</name>
<feature type="transmembrane region" description="Helical" evidence="1">
    <location>
        <begin position="385"/>
        <end position="403"/>
    </location>
</feature>
<dbReference type="RefSeq" id="WP_160201907.1">
    <property type="nucleotide sequence ID" value="NZ_QXWK01000013.1"/>
</dbReference>
<dbReference type="Proteomes" id="UP000446866">
    <property type="component" value="Unassembled WGS sequence"/>
</dbReference>
<dbReference type="EMBL" id="QXWK01000013">
    <property type="protein sequence ID" value="NBH61625.1"/>
    <property type="molecule type" value="Genomic_DNA"/>
</dbReference>
<feature type="transmembrane region" description="Helical" evidence="1">
    <location>
        <begin position="164"/>
        <end position="182"/>
    </location>
</feature>
<comment type="caution">
    <text evidence="2">The sequence shown here is derived from an EMBL/GenBank/DDBJ whole genome shotgun (WGS) entry which is preliminary data.</text>
</comment>
<organism evidence="2 3">
    <name type="scientific">Anaerotruncus colihominis</name>
    <dbReference type="NCBI Taxonomy" id="169435"/>
    <lineage>
        <taxon>Bacteria</taxon>
        <taxon>Bacillati</taxon>
        <taxon>Bacillota</taxon>
        <taxon>Clostridia</taxon>
        <taxon>Eubacteriales</taxon>
        <taxon>Oscillospiraceae</taxon>
        <taxon>Anaerotruncus</taxon>
    </lineage>
</organism>
<dbReference type="InterPro" id="IPR018580">
    <property type="entry name" value="Uncharacterised_YfhO"/>
</dbReference>
<dbReference type="PANTHER" id="PTHR38454:SF1">
    <property type="entry name" value="INTEGRAL MEMBRANE PROTEIN"/>
    <property type="match status" value="1"/>
</dbReference>
<protein>
    <recommendedName>
        <fullName evidence="4">YfhO family protein</fullName>
    </recommendedName>
</protein>
<feature type="transmembrane region" description="Helical" evidence="1">
    <location>
        <begin position="194"/>
        <end position="217"/>
    </location>
</feature>
<feature type="transmembrane region" description="Helical" evidence="1">
    <location>
        <begin position="340"/>
        <end position="360"/>
    </location>
</feature>
<feature type="transmembrane region" description="Helical" evidence="1">
    <location>
        <begin position="237"/>
        <end position="260"/>
    </location>
</feature>
<reference evidence="2 3" key="1">
    <citation type="submission" date="2018-08" db="EMBL/GenBank/DDBJ databases">
        <title>Murine metabolic-syndrome-specific gut microbial biobank.</title>
        <authorList>
            <person name="Liu C."/>
        </authorList>
    </citation>
    <scope>NUCLEOTIDE SEQUENCE [LARGE SCALE GENOMIC DNA]</scope>
    <source>
        <strain evidence="2 3">28</strain>
    </source>
</reference>
<keyword evidence="1" id="KW-1133">Transmembrane helix</keyword>
<keyword evidence="1" id="KW-0812">Transmembrane</keyword>
<evidence type="ECO:0000313" key="3">
    <source>
        <dbReference type="Proteomes" id="UP000446866"/>
    </source>
</evidence>
<keyword evidence="1" id="KW-0472">Membrane</keyword>
<feature type="transmembrane region" description="Helical" evidence="1">
    <location>
        <begin position="312"/>
        <end position="333"/>
    </location>
</feature>
<feature type="transmembrane region" description="Helical" evidence="1">
    <location>
        <begin position="21"/>
        <end position="39"/>
    </location>
</feature>
<evidence type="ECO:0000256" key="1">
    <source>
        <dbReference type="SAM" id="Phobius"/>
    </source>
</evidence>
<feature type="transmembrane region" description="Helical" evidence="1">
    <location>
        <begin position="113"/>
        <end position="132"/>
    </location>
</feature>
<evidence type="ECO:0000313" key="2">
    <source>
        <dbReference type="EMBL" id="NBH61625.1"/>
    </source>
</evidence>
<accession>A0A845QKP1</accession>
<sequence>METLENCREWEKRIGQAGEEILPYLLLTGLTFLLLYLPVEQGAIFGSEGDWYSQHVGAAEALRQTMLSAGGIFPQFVGLGGGINAYDLAYYGLLRPDVLLSCLLPNVEMKEIISVYAAVGAVASVNITYLWLKGKNFTVRLAATGAILMAAATCFFHAHHQIMFINYMPFLVLALLGIDRILAGKNGLLLTIDLFFICIHSFYYAPTCMVVCFLYYLHQLVNSGNTTKEALKMTGKTAFAVTLAICLAAVLLIPTGLAILSTEKDAGSFAQESIETINLSFSGLLYQPYSCGMTLISLYLLLLSLWDKKKRWLTAVVLLILMVPAVWYVLSGFLYAREKILIPLVPLIVWICTDTLAGILEGKQKALMLPALLCAVPIVLRKEDAWVLLILIDGLVVLAWVLFQRVGKIPQRTKHALTACLLLIPLCINFGVNKELEHWLQKDDMRQSWFSFGDITMFASEPLYRFDYLSNNYVNSNVLPDGGLNKTAMYSSVTSSTYGKFYYDTMGNPISIRNRVVLMPNQNSLFNYFMGIRYVLTGEQQVPYGYEPIFRRNGYVLAENPDVLPMCYGTDKVLLQEKAERGGISEFPKTLAQLCGVSAEAQNPEELFEEAFPTVYDESVQGKHTLHLKETLKDKVLAISFHIDRKDDRQVLININGMANNLSSWYAPYPNENYDFTYVLSDSAGLSELEIAMSRSRYNIEDIKVYTLDIPTAEAQDIAVPTLAEDFQANGSDIFQGIVTMKQDGYFVTSYPYKKGFQILVDGKAQKAEKVNTAFVGFPLEKGKHSIQISYKAPGFAAGAALSAAAMAMLLLSQIIVFLRKRKREK</sequence>
<feature type="transmembrane region" description="Helical" evidence="1">
    <location>
        <begin position="796"/>
        <end position="819"/>
    </location>
</feature>
<proteinExistence type="predicted"/>
<dbReference type="AlphaFoldDB" id="A0A845QKP1"/>
<dbReference type="PANTHER" id="PTHR38454">
    <property type="entry name" value="INTEGRAL MEMBRANE PROTEIN-RELATED"/>
    <property type="match status" value="1"/>
</dbReference>
<gene>
    <name evidence="2" type="ORF">D0435_08175</name>
</gene>
<keyword evidence="3" id="KW-1185">Reference proteome</keyword>
<feature type="transmembrane region" description="Helical" evidence="1">
    <location>
        <begin position="281"/>
        <end position="306"/>
    </location>
</feature>
<evidence type="ECO:0008006" key="4">
    <source>
        <dbReference type="Google" id="ProtNLM"/>
    </source>
</evidence>
<feature type="transmembrane region" description="Helical" evidence="1">
    <location>
        <begin position="139"/>
        <end position="158"/>
    </location>
</feature>